<proteinExistence type="predicted"/>
<dbReference type="OrthoDB" id="329835at2759"/>
<dbReference type="EMBL" id="OC859549">
    <property type="protein sequence ID" value="CAD7627707.1"/>
    <property type="molecule type" value="Genomic_DNA"/>
</dbReference>
<gene>
    <name evidence="10" type="ORF">OSB1V03_LOCUS8132</name>
</gene>
<keyword evidence="8" id="KW-0511">Multifunctional enzyme</keyword>
<evidence type="ECO:0000256" key="2">
    <source>
        <dbReference type="ARBA" id="ARBA00022516"/>
    </source>
</evidence>
<dbReference type="PANTHER" id="PTHR43775:SF7">
    <property type="entry name" value="FATTY ACID SYNTHASE"/>
    <property type="match status" value="1"/>
</dbReference>
<dbReference type="Gene3D" id="1.10.1200.10">
    <property type="entry name" value="ACP-like"/>
    <property type="match status" value="1"/>
</dbReference>
<dbReference type="InterPro" id="IPR013968">
    <property type="entry name" value="PKS_KR"/>
</dbReference>
<evidence type="ECO:0000256" key="8">
    <source>
        <dbReference type="ARBA" id="ARBA00023268"/>
    </source>
</evidence>
<dbReference type="SMART" id="SM00822">
    <property type="entry name" value="PKS_KR"/>
    <property type="match status" value="1"/>
</dbReference>
<dbReference type="Gene3D" id="3.40.50.720">
    <property type="entry name" value="NAD(P)-binding Rossmann-like Domain"/>
    <property type="match status" value="1"/>
</dbReference>
<dbReference type="AlphaFoldDB" id="A0A7R9KRQ2"/>
<dbReference type="GO" id="GO:0006633">
    <property type="term" value="P:fatty acid biosynthetic process"/>
    <property type="evidence" value="ECO:0007669"/>
    <property type="project" value="UniProtKB-KW"/>
</dbReference>
<organism evidence="10">
    <name type="scientific">Medioppia subpectinata</name>
    <dbReference type="NCBI Taxonomy" id="1979941"/>
    <lineage>
        <taxon>Eukaryota</taxon>
        <taxon>Metazoa</taxon>
        <taxon>Ecdysozoa</taxon>
        <taxon>Arthropoda</taxon>
        <taxon>Chelicerata</taxon>
        <taxon>Arachnida</taxon>
        <taxon>Acari</taxon>
        <taxon>Acariformes</taxon>
        <taxon>Sarcoptiformes</taxon>
        <taxon>Oribatida</taxon>
        <taxon>Brachypylina</taxon>
        <taxon>Oppioidea</taxon>
        <taxon>Oppiidae</taxon>
        <taxon>Medioppia</taxon>
    </lineage>
</organism>
<feature type="domain" description="Ketoreductase" evidence="9">
    <location>
        <begin position="1"/>
        <end position="150"/>
    </location>
</feature>
<evidence type="ECO:0000256" key="5">
    <source>
        <dbReference type="ARBA" id="ARBA00023002"/>
    </source>
</evidence>
<evidence type="ECO:0000313" key="10">
    <source>
        <dbReference type="EMBL" id="CAD7627707.1"/>
    </source>
</evidence>
<dbReference type="InterPro" id="IPR036736">
    <property type="entry name" value="ACP-like_sf"/>
</dbReference>
<keyword evidence="5" id="KW-0560">Oxidoreductase</keyword>
<keyword evidence="11" id="KW-1185">Reference proteome</keyword>
<dbReference type="Proteomes" id="UP000759131">
    <property type="component" value="Unassembled WGS sequence"/>
</dbReference>
<evidence type="ECO:0000256" key="1">
    <source>
        <dbReference type="ARBA" id="ARBA00022450"/>
    </source>
</evidence>
<keyword evidence="4" id="KW-0521">NADP</keyword>
<sequence>MQYSGARKFVVTSRSGLKTDYQKFIYNRFNGFGERQKFFKSQWIVSTANGFTIEGTKQLLNEAKELGPIGGFCSSIDTKYKIFANLDQLTRQLDYKLDYFVVFSSLACGKGSAGQSNYAFGNSMCERICEERRRDGLHGLAIQYGPIGDVGAFVDSDQQMLSFTSIQSQRINSCCDVLDKLLAIKQPIVTSYVRTNQTQIVTLSHDSRVIKELWRALGIDPETTPNHLTLGEIGIESMFAVKLQQELEREWNIKLSLNQVKSITIGMLKGYEAGNKVSIEMHLDSIRRCKANLLKLDFIIPDLQYTKLNAIQSGIPVYFMPTLLVSFAQLTDVARRINRPVIGLNWTREVSKLTTLNEINKYYQGLIKLLEGDSAQRGKCDVVGYFDTAIACGQLLLKGQVGRAVIIDFNTMNSDFPADETENLLEFLLNMLSNELPESLKERMIRALKQEPNIQVNIKYIANEMIEFAGKGLVATHMEEILHSMLDRIRMLCEYRLSKKKKLSTSGLMGAVVRNKWSKMRGKLLIIKPFAFASVPNVDEFVEKTRHSYFLPSAQDCSENITIDMIDADVKAMDFSQPIIADKIIDALK</sequence>
<dbReference type="InterPro" id="IPR050091">
    <property type="entry name" value="PKS_NRPS_Biosynth_Enz"/>
</dbReference>
<evidence type="ECO:0000256" key="6">
    <source>
        <dbReference type="ARBA" id="ARBA00023098"/>
    </source>
</evidence>
<evidence type="ECO:0000256" key="4">
    <source>
        <dbReference type="ARBA" id="ARBA00022857"/>
    </source>
</evidence>
<dbReference type="Pfam" id="PF08659">
    <property type="entry name" value="KR"/>
    <property type="match status" value="1"/>
</dbReference>
<dbReference type="EMBL" id="CAJPIZ010004974">
    <property type="protein sequence ID" value="CAG2108137.1"/>
    <property type="molecule type" value="Genomic_DNA"/>
</dbReference>
<accession>A0A7R9KRQ2</accession>
<dbReference type="PANTHER" id="PTHR43775">
    <property type="entry name" value="FATTY ACID SYNTHASE"/>
    <property type="match status" value="1"/>
</dbReference>
<evidence type="ECO:0000259" key="9">
    <source>
        <dbReference type="SMART" id="SM00822"/>
    </source>
</evidence>
<dbReference type="GO" id="GO:0004312">
    <property type="term" value="F:fatty acid synthase activity"/>
    <property type="evidence" value="ECO:0007669"/>
    <property type="project" value="TreeGrafter"/>
</dbReference>
<keyword evidence="2" id="KW-0444">Lipid biosynthesis</keyword>
<reference evidence="10" key="1">
    <citation type="submission" date="2020-11" db="EMBL/GenBank/DDBJ databases">
        <authorList>
            <person name="Tran Van P."/>
        </authorList>
    </citation>
    <scope>NUCLEOTIDE SEQUENCE</scope>
</reference>
<keyword evidence="3" id="KW-0276">Fatty acid metabolism</keyword>
<dbReference type="SUPFAM" id="SSF47336">
    <property type="entry name" value="ACP-like"/>
    <property type="match status" value="1"/>
</dbReference>
<evidence type="ECO:0000313" key="11">
    <source>
        <dbReference type="Proteomes" id="UP000759131"/>
    </source>
</evidence>
<feature type="non-terminal residue" evidence="10">
    <location>
        <position position="1"/>
    </location>
</feature>
<dbReference type="InterPro" id="IPR036291">
    <property type="entry name" value="NAD(P)-bd_dom_sf"/>
</dbReference>
<protein>
    <recommendedName>
        <fullName evidence="9">Ketoreductase domain-containing protein</fullName>
    </recommendedName>
</protein>
<keyword evidence="1" id="KW-0596">Phosphopantetheine</keyword>
<dbReference type="InterPro" id="IPR057326">
    <property type="entry name" value="KR_dom"/>
</dbReference>
<dbReference type="GO" id="GO:0016491">
    <property type="term" value="F:oxidoreductase activity"/>
    <property type="evidence" value="ECO:0007669"/>
    <property type="project" value="UniProtKB-KW"/>
</dbReference>
<name>A0A7R9KRQ2_9ACAR</name>
<keyword evidence="6" id="KW-0443">Lipid metabolism</keyword>
<evidence type="ECO:0000256" key="3">
    <source>
        <dbReference type="ARBA" id="ARBA00022832"/>
    </source>
</evidence>
<dbReference type="SUPFAM" id="SSF51735">
    <property type="entry name" value="NAD(P)-binding Rossmann-fold domains"/>
    <property type="match status" value="1"/>
</dbReference>
<keyword evidence="7" id="KW-0275">Fatty acid biosynthesis</keyword>
<evidence type="ECO:0000256" key="7">
    <source>
        <dbReference type="ARBA" id="ARBA00023160"/>
    </source>
</evidence>